<feature type="transmembrane region" description="Helical" evidence="1">
    <location>
        <begin position="14"/>
        <end position="32"/>
    </location>
</feature>
<keyword evidence="1" id="KW-1133">Transmembrane helix</keyword>
<feature type="transmembrane region" description="Helical" evidence="1">
    <location>
        <begin position="80"/>
        <end position="101"/>
    </location>
</feature>
<organism evidence="2 3">
    <name type="scientific">Mesorhabditis spiculigera</name>
    <dbReference type="NCBI Taxonomy" id="96644"/>
    <lineage>
        <taxon>Eukaryota</taxon>
        <taxon>Metazoa</taxon>
        <taxon>Ecdysozoa</taxon>
        <taxon>Nematoda</taxon>
        <taxon>Chromadorea</taxon>
        <taxon>Rhabditida</taxon>
        <taxon>Rhabditina</taxon>
        <taxon>Rhabditomorpha</taxon>
        <taxon>Rhabditoidea</taxon>
        <taxon>Rhabditidae</taxon>
        <taxon>Mesorhabditinae</taxon>
        <taxon>Mesorhabditis</taxon>
    </lineage>
</organism>
<dbReference type="EMBL" id="CATQJA010002665">
    <property type="protein sequence ID" value="CAJ0583072.1"/>
    <property type="molecule type" value="Genomic_DNA"/>
</dbReference>
<dbReference type="AlphaFoldDB" id="A0AA36D921"/>
<accession>A0AA36D921</accession>
<name>A0AA36D921_9BILA</name>
<reference evidence="2" key="1">
    <citation type="submission" date="2023-06" db="EMBL/GenBank/DDBJ databases">
        <authorList>
            <person name="Delattre M."/>
        </authorList>
    </citation>
    <scope>NUCLEOTIDE SEQUENCE</scope>
    <source>
        <strain evidence="2">AF72</strain>
    </source>
</reference>
<evidence type="ECO:0000313" key="2">
    <source>
        <dbReference type="EMBL" id="CAJ0583072.1"/>
    </source>
</evidence>
<keyword evidence="1" id="KW-0472">Membrane</keyword>
<dbReference type="Proteomes" id="UP001177023">
    <property type="component" value="Unassembled WGS sequence"/>
</dbReference>
<proteinExistence type="predicted"/>
<keyword evidence="3" id="KW-1185">Reference proteome</keyword>
<feature type="non-terminal residue" evidence="2">
    <location>
        <position position="1"/>
    </location>
</feature>
<evidence type="ECO:0000313" key="3">
    <source>
        <dbReference type="Proteomes" id="UP001177023"/>
    </source>
</evidence>
<feature type="transmembrane region" description="Helical" evidence="1">
    <location>
        <begin position="108"/>
        <end position="126"/>
    </location>
</feature>
<gene>
    <name evidence="2" type="ORF">MSPICULIGERA_LOCUS21186</name>
</gene>
<feature type="transmembrane region" description="Helical" evidence="1">
    <location>
        <begin position="53"/>
        <end position="74"/>
    </location>
</feature>
<comment type="caution">
    <text evidence="2">The sequence shown here is derived from an EMBL/GenBank/DDBJ whole genome shotgun (WGS) entry which is preliminary data.</text>
</comment>
<keyword evidence="1" id="KW-0812">Transmembrane</keyword>
<evidence type="ECO:0000256" key="1">
    <source>
        <dbReference type="SAM" id="Phobius"/>
    </source>
</evidence>
<protein>
    <submittedName>
        <fullName evidence="2">Uncharacterized protein</fullName>
    </submittedName>
</protein>
<sequence length="135" mass="15096">MVKLDTNYLTTRRGLIRIALIVCGFAVCTLLCNDWYGGKSCFNEGRLGGVSGANFIAVVVNIVFFVLAFLSITNYSFERLWALIGAIVFAICAAFMIWYIIEDGLKNNVTLLPTALVVVEFLLFVWDWQILRGEA</sequence>